<keyword evidence="9" id="KW-1185">Reference proteome</keyword>
<evidence type="ECO:0000256" key="2">
    <source>
        <dbReference type="ARBA" id="ARBA00010992"/>
    </source>
</evidence>
<evidence type="ECO:0000256" key="5">
    <source>
        <dbReference type="ARBA" id="ARBA00023136"/>
    </source>
</evidence>
<dbReference type="PROSITE" id="PS50850">
    <property type="entry name" value="MFS"/>
    <property type="match status" value="1"/>
</dbReference>
<feature type="transmembrane region" description="Helical" evidence="6">
    <location>
        <begin position="463"/>
        <end position="486"/>
    </location>
</feature>
<keyword evidence="5 6" id="KW-0472">Membrane</keyword>
<feature type="transmembrane region" description="Helical" evidence="6">
    <location>
        <begin position="498"/>
        <end position="516"/>
    </location>
</feature>
<feature type="transmembrane region" description="Helical" evidence="6">
    <location>
        <begin position="203"/>
        <end position="224"/>
    </location>
</feature>
<keyword evidence="3 6" id="KW-0812">Transmembrane</keyword>
<feature type="domain" description="Major facilitator superfamily (MFS) profile" evidence="7">
    <location>
        <begin position="65"/>
        <end position="520"/>
    </location>
</feature>
<dbReference type="PANTHER" id="PTHR48022">
    <property type="entry name" value="PLASTIDIC GLUCOSE TRANSPORTER 4"/>
    <property type="match status" value="1"/>
</dbReference>
<accession>A0A8K0JPP0</accession>
<organism evidence="8 9">
    <name type="scientific">Filobasidium floriforme</name>
    <dbReference type="NCBI Taxonomy" id="5210"/>
    <lineage>
        <taxon>Eukaryota</taxon>
        <taxon>Fungi</taxon>
        <taxon>Dikarya</taxon>
        <taxon>Basidiomycota</taxon>
        <taxon>Agaricomycotina</taxon>
        <taxon>Tremellomycetes</taxon>
        <taxon>Filobasidiales</taxon>
        <taxon>Filobasidiaceae</taxon>
        <taxon>Filobasidium</taxon>
    </lineage>
</organism>
<dbReference type="AlphaFoldDB" id="A0A8K0JPP0"/>
<evidence type="ECO:0000313" key="8">
    <source>
        <dbReference type="EMBL" id="KAG7562557.1"/>
    </source>
</evidence>
<evidence type="ECO:0000256" key="1">
    <source>
        <dbReference type="ARBA" id="ARBA00004141"/>
    </source>
</evidence>
<feature type="transmembrane region" description="Helical" evidence="6">
    <location>
        <begin position="230"/>
        <end position="253"/>
    </location>
</feature>
<dbReference type="Proteomes" id="UP000812966">
    <property type="component" value="Unassembled WGS sequence"/>
</dbReference>
<comment type="similarity">
    <text evidence="2">Belongs to the major facilitator superfamily. Sugar transporter (TC 2.A.1.1) family.</text>
</comment>
<reference evidence="8" key="1">
    <citation type="submission" date="2020-04" db="EMBL/GenBank/DDBJ databases">
        <title>Analysis of mating type loci in Filobasidium floriforme.</title>
        <authorList>
            <person name="Nowrousian M."/>
        </authorList>
    </citation>
    <scope>NUCLEOTIDE SEQUENCE</scope>
    <source>
        <strain evidence="8">CBS 6242</strain>
    </source>
</reference>
<dbReference type="InterPro" id="IPR005829">
    <property type="entry name" value="Sugar_transporter_CS"/>
</dbReference>
<dbReference type="PROSITE" id="PS00216">
    <property type="entry name" value="SUGAR_TRANSPORT_1"/>
    <property type="match status" value="1"/>
</dbReference>
<name>A0A8K0JPP0_9TREE</name>
<gene>
    <name evidence="8" type="ORF">FFLO_02031</name>
</gene>
<feature type="transmembrane region" description="Helical" evidence="6">
    <location>
        <begin position="333"/>
        <end position="355"/>
    </location>
</feature>
<dbReference type="PANTHER" id="PTHR48022:SF15">
    <property type="entry name" value="ALPHA-GLUCOSIDE TRANSPORTER, PUTATIVE (AFU_ORTHOLOGUE AFUA_5G00500)-RELATED"/>
    <property type="match status" value="1"/>
</dbReference>
<feature type="transmembrane region" description="Helical" evidence="6">
    <location>
        <begin position="395"/>
        <end position="418"/>
    </location>
</feature>
<evidence type="ECO:0000256" key="3">
    <source>
        <dbReference type="ARBA" id="ARBA00022692"/>
    </source>
</evidence>
<evidence type="ECO:0000256" key="4">
    <source>
        <dbReference type="ARBA" id="ARBA00022989"/>
    </source>
</evidence>
<protein>
    <recommendedName>
        <fullName evidence="7">Major facilitator superfamily (MFS) profile domain-containing protein</fullName>
    </recommendedName>
</protein>
<comment type="caution">
    <text evidence="8">The sequence shown here is derived from an EMBL/GenBank/DDBJ whole genome shotgun (WGS) entry which is preliminary data.</text>
</comment>
<evidence type="ECO:0000313" key="9">
    <source>
        <dbReference type="Proteomes" id="UP000812966"/>
    </source>
</evidence>
<keyword evidence="4 6" id="KW-1133">Transmembrane helix</keyword>
<feature type="transmembrane region" description="Helical" evidence="6">
    <location>
        <begin position="168"/>
        <end position="191"/>
    </location>
</feature>
<feature type="transmembrane region" description="Helical" evidence="6">
    <location>
        <begin position="367"/>
        <end position="388"/>
    </location>
</feature>
<proteinExistence type="inferred from homology"/>
<sequence length="570" mass="62890">MFNEKPTDTIAIQQQDYADDDIKAEVLHEEYKDAAAASEDVVQKSPFEELTFFKTITLFKKATFLALLAAFSAAADGYQIAITGNIIANTGFIEQYGSVISSKTGKLALDPQHLAVWGGVQSAAQGSAMLSMHLIADRFGRKVGFYVLWVVLAAGIAAESFGRTWKTWLAAKLFSGFAVGSVQFLTGSYVVDISPPRTRGFLLLFYSVWYGLGQLCATSALKAMRDKNPLIYLPLIYSEWGMLGLMAIIYLVIPESPYWCAARGQHDRGRAIVNRLNGGIPGYDVDFHYGLLRQTVELEQKRSKEMTGGEETFWQTIKNTKEIFVGVNGRRTLIAFMPAAVQQLTGLAVLSSYSSYFAQMANFADPFLFTVLLAIVSIGITLVGAVIIDYFGRRTLFMWSACITWITLILIGTLGVAIKNMPGSVERFVVFLSMVWRMASTILGDLGWSYVAEAGSSRLRTKTAGFAACGGVLFGLLFNSTVPYMISQDAANWGLKTAFFFAGVSAPLVIGSFFIMPDTSRRTAAELDEMFEKKVKAWRFREYVTDAQKAMYAEQERNGERPVAETRANA</sequence>
<dbReference type="InterPro" id="IPR036259">
    <property type="entry name" value="MFS_trans_sf"/>
</dbReference>
<dbReference type="SUPFAM" id="SSF103473">
    <property type="entry name" value="MFS general substrate transporter"/>
    <property type="match status" value="1"/>
</dbReference>
<dbReference type="InterPro" id="IPR020846">
    <property type="entry name" value="MFS_dom"/>
</dbReference>
<evidence type="ECO:0000256" key="6">
    <source>
        <dbReference type="SAM" id="Phobius"/>
    </source>
</evidence>
<dbReference type="Pfam" id="PF00083">
    <property type="entry name" value="Sugar_tr"/>
    <property type="match status" value="1"/>
</dbReference>
<dbReference type="InterPro" id="IPR050360">
    <property type="entry name" value="MFS_Sugar_Transporters"/>
</dbReference>
<dbReference type="InterPro" id="IPR005828">
    <property type="entry name" value="MFS_sugar_transport-like"/>
</dbReference>
<comment type="subcellular location">
    <subcellularLocation>
        <location evidence="1">Membrane</location>
        <topology evidence="1">Multi-pass membrane protein</topology>
    </subcellularLocation>
</comment>
<dbReference type="GO" id="GO:0016020">
    <property type="term" value="C:membrane"/>
    <property type="evidence" value="ECO:0007669"/>
    <property type="project" value="UniProtKB-SubCell"/>
</dbReference>
<dbReference type="Gene3D" id="1.20.1250.20">
    <property type="entry name" value="MFS general substrate transporter like domains"/>
    <property type="match status" value="1"/>
</dbReference>
<feature type="transmembrane region" description="Helical" evidence="6">
    <location>
        <begin position="143"/>
        <end position="162"/>
    </location>
</feature>
<feature type="transmembrane region" description="Helical" evidence="6">
    <location>
        <begin position="430"/>
        <end position="451"/>
    </location>
</feature>
<dbReference type="EMBL" id="JABELV010000030">
    <property type="protein sequence ID" value="KAG7562557.1"/>
    <property type="molecule type" value="Genomic_DNA"/>
</dbReference>
<evidence type="ECO:0000259" key="7">
    <source>
        <dbReference type="PROSITE" id="PS50850"/>
    </source>
</evidence>
<dbReference type="GO" id="GO:0005351">
    <property type="term" value="F:carbohydrate:proton symporter activity"/>
    <property type="evidence" value="ECO:0007669"/>
    <property type="project" value="TreeGrafter"/>
</dbReference>